<organism evidence="2 3">
    <name type="scientific">Mesorhabditis spiculigera</name>
    <dbReference type="NCBI Taxonomy" id="96644"/>
    <lineage>
        <taxon>Eukaryota</taxon>
        <taxon>Metazoa</taxon>
        <taxon>Ecdysozoa</taxon>
        <taxon>Nematoda</taxon>
        <taxon>Chromadorea</taxon>
        <taxon>Rhabditida</taxon>
        <taxon>Rhabditina</taxon>
        <taxon>Rhabditomorpha</taxon>
        <taxon>Rhabditoidea</taxon>
        <taxon>Rhabditidae</taxon>
        <taxon>Mesorhabditinae</taxon>
        <taxon>Mesorhabditis</taxon>
    </lineage>
</organism>
<evidence type="ECO:0000313" key="3">
    <source>
        <dbReference type="Proteomes" id="UP001177023"/>
    </source>
</evidence>
<reference evidence="2" key="1">
    <citation type="submission" date="2023-06" db="EMBL/GenBank/DDBJ databases">
        <authorList>
            <person name="Delattre M."/>
        </authorList>
    </citation>
    <scope>NUCLEOTIDE SEQUENCE</scope>
    <source>
        <strain evidence="2">AF72</strain>
    </source>
</reference>
<feature type="compositionally biased region" description="Basic and acidic residues" evidence="1">
    <location>
        <begin position="227"/>
        <end position="237"/>
    </location>
</feature>
<protein>
    <submittedName>
        <fullName evidence="2">Uncharacterized protein</fullName>
    </submittedName>
</protein>
<feature type="region of interest" description="Disordered" evidence="1">
    <location>
        <begin position="318"/>
        <end position="359"/>
    </location>
</feature>
<name>A0AA36FSW5_9BILA</name>
<feature type="compositionally biased region" description="Basic and acidic residues" evidence="1">
    <location>
        <begin position="24"/>
        <end position="37"/>
    </location>
</feature>
<sequence>MEAERTRELHAKKKELERLQEQIRQKKQELQEQERHIQSQLTTTTSTTTKRPASEESFESVDEEEDEAEGPLLEQKNRKKKTRRPVAAGARPLPEIPDSMRPAASPVMNHVEVEPPIITKRPGPSAVEAIPEEDTAFGTSGSLGPPEAAQKPLALVRTIRQKMRSARQLRNLLDIKKLRASHTQKKRILGQGNDHTTDNHNRSKMVQRIREEVLPGVLRGGLNNQTKLHEKKEEKTVAVDTSLKQRPKLMPTGESAPPPTPVPKDTVGAHSPVPLFAALFTPAPGVAAGVAVTPAPLPTRTMPPPQPVQQPQYLPVQPQVQPQPAAPTQPQQFPAPFPNPFQMPPGMMPPGGLPPGMPQGQGQGNMFGILDPRMGQRGDLTFQQLLNQICTSIRTAS</sequence>
<feature type="non-terminal residue" evidence="2">
    <location>
        <position position="1"/>
    </location>
</feature>
<gene>
    <name evidence="2" type="ORF">MSPICULIGERA_LOCUS2616</name>
</gene>
<feature type="compositionally biased region" description="Low complexity" evidence="1">
    <location>
        <begin position="318"/>
        <end position="332"/>
    </location>
</feature>
<dbReference type="AlphaFoldDB" id="A0AA36FSW5"/>
<comment type="caution">
    <text evidence="2">The sequence shown here is derived from an EMBL/GenBank/DDBJ whole genome shotgun (WGS) entry which is preliminary data.</text>
</comment>
<dbReference type="Proteomes" id="UP001177023">
    <property type="component" value="Unassembled WGS sequence"/>
</dbReference>
<evidence type="ECO:0000313" key="2">
    <source>
        <dbReference type="EMBL" id="CAJ0563914.1"/>
    </source>
</evidence>
<feature type="compositionally biased region" description="Acidic residues" evidence="1">
    <location>
        <begin position="56"/>
        <end position="69"/>
    </location>
</feature>
<evidence type="ECO:0000256" key="1">
    <source>
        <dbReference type="SAM" id="MobiDB-lite"/>
    </source>
</evidence>
<accession>A0AA36FSW5</accession>
<dbReference type="EMBL" id="CATQJA010000756">
    <property type="protein sequence ID" value="CAJ0563914.1"/>
    <property type="molecule type" value="Genomic_DNA"/>
</dbReference>
<feature type="region of interest" description="Disordered" evidence="1">
    <location>
        <begin position="24"/>
        <end position="103"/>
    </location>
</feature>
<proteinExistence type="predicted"/>
<keyword evidence="3" id="KW-1185">Reference proteome</keyword>
<feature type="compositionally biased region" description="Pro residues" evidence="1">
    <location>
        <begin position="333"/>
        <end position="357"/>
    </location>
</feature>
<feature type="region of interest" description="Disordered" evidence="1">
    <location>
        <begin position="227"/>
        <end position="266"/>
    </location>
</feature>